<evidence type="ECO:0000313" key="1">
    <source>
        <dbReference type="EMBL" id="DAG06528.1"/>
    </source>
</evidence>
<dbReference type="EMBL" id="BK016273">
    <property type="protein sequence ID" value="DAG06528.1"/>
    <property type="molecule type" value="Genomic_DNA"/>
</dbReference>
<accession>A0A8S5VIL8</accession>
<proteinExistence type="predicted"/>
<protein>
    <submittedName>
        <fullName evidence="1">RING finger family 1 protein</fullName>
    </submittedName>
</protein>
<organism evidence="1">
    <name type="scientific">Siphoviridae sp. ctsYb1</name>
    <dbReference type="NCBI Taxonomy" id="2825696"/>
    <lineage>
        <taxon>Viruses</taxon>
        <taxon>Duplodnaviria</taxon>
        <taxon>Heunggongvirae</taxon>
        <taxon>Uroviricota</taxon>
        <taxon>Caudoviricetes</taxon>
    </lineage>
</organism>
<sequence length="67" mass="7746">MKSNEREKVKCPKCNVEVIDGNFCEHCGAKLKEECDCWVLKKKYNCGLAECKGHQFFIEGLKRKSFS</sequence>
<name>A0A8S5VIL8_9CAUD</name>
<reference evidence="1" key="1">
    <citation type="journal article" date="2021" name="Proc. Natl. Acad. Sci. U.S.A.">
        <title>A Catalog of Tens of Thousands of Viruses from Human Metagenomes Reveals Hidden Associations with Chronic Diseases.</title>
        <authorList>
            <person name="Tisza M.J."/>
            <person name="Buck C.B."/>
        </authorList>
    </citation>
    <scope>NUCLEOTIDE SEQUENCE</scope>
    <source>
        <strain evidence="1">CtsYb1</strain>
    </source>
</reference>